<dbReference type="InterPro" id="IPR036567">
    <property type="entry name" value="RHF-like"/>
</dbReference>
<gene>
    <name evidence="6" type="primary">raiA</name>
    <name evidence="4" type="synonym">hpf</name>
    <name evidence="6" type="ORF">ENL70_07500</name>
</gene>
<dbReference type="GO" id="GO:0043024">
    <property type="term" value="F:ribosomal small subunit binding"/>
    <property type="evidence" value="ECO:0007669"/>
    <property type="project" value="TreeGrafter"/>
</dbReference>
<dbReference type="InterPro" id="IPR038416">
    <property type="entry name" value="Ribosom_S30AE_C_sf"/>
</dbReference>
<name>A0A7C5PND7_9BACT</name>
<evidence type="ECO:0000256" key="4">
    <source>
        <dbReference type="HAMAP-Rule" id="MF_00839"/>
    </source>
</evidence>
<dbReference type="CDD" id="cd00552">
    <property type="entry name" value="RaiA"/>
    <property type="match status" value="1"/>
</dbReference>
<keyword evidence="4" id="KW-0963">Cytoplasm</keyword>
<dbReference type="InterPro" id="IPR003489">
    <property type="entry name" value="RHF/RaiA"/>
</dbReference>
<evidence type="ECO:0000256" key="3">
    <source>
        <dbReference type="ARBA" id="ARBA00041148"/>
    </source>
</evidence>
<dbReference type="PANTHER" id="PTHR33231:SF1">
    <property type="entry name" value="30S RIBOSOMAL PROTEIN"/>
    <property type="match status" value="1"/>
</dbReference>
<sequence length="182" mass="21088">MQIIVKDKGVNLSEDLKNYTSNKFSKLEKFFKKIIEVQVVLSKSCAKKTKQIFSAEVTIFAAGSTIRAQESSEDLRTAIDLVYDKLERQISKYKEKLVQRHRNLISENFLEQKGDEVVHENNENKIVRTKRFPLKPITPEEAIIDMELLGHNFYVFINSQTMDVNVVYKRNEGGYGLIEPEK</sequence>
<dbReference type="PANTHER" id="PTHR33231">
    <property type="entry name" value="30S RIBOSOMAL PROTEIN"/>
    <property type="match status" value="1"/>
</dbReference>
<organism evidence="6">
    <name type="scientific">Thermodesulfobium narugense</name>
    <dbReference type="NCBI Taxonomy" id="184064"/>
    <lineage>
        <taxon>Bacteria</taxon>
        <taxon>Pseudomonadati</taxon>
        <taxon>Thermodesulfobiota</taxon>
        <taxon>Thermodesulfobiia</taxon>
        <taxon>Thermodesulfobiales</taxon>
        <taxon>Thermodesulfobiaceae</taxon>
        <taxon>Thermodesulfobium</taxon>
    </lineage>
</organism>
<feature type="domain" description="Sigma 54 modulation/S30EA ribosomal protein C-terminal" evidence="5">
    <location>
        <begin position="123"/>
        <end position="177"/>
    </location>
</feature>
<evidence type="ECO:0000256" key="1">
    <source>
        <dbReference type="ARBA" id="ARBA00022845"/>
    </source>
</evidence>
<keyword evidence="1 4" id="KW-0810">Translation regulation</keyword>
<dbReference type="Gene3D" id="3.30.160.100">
    <property type="entry name" value="Ribosome hibernation promotion factor-like"/>
    <property type="match status" value="1"/>
</dbReference>
<dbReference type="NCBIfam" id="TIGR00741">
    <property type="entry name" value="yfiA"/>
    <property type="match status" value="1"/>
</dbReference>
<reference evidence="6" key="1">
    <citation type="journal article" date="2020" name="mSystems">
        <title>Genome- and Community-Level Interaction Insights into Carbon Utilization and Element Cycling Functions of Hydrothermarchaeota in Hydrothermal Sediment.</title>
        <authorList>
            <person name="Zhou Z."/>
            <person name="Liu Y."/>
            <person name="Xu W."/>
            <person name="Pan J."/>
            <person name="Luo Z.H."/>
            <person name="Li M."/>
        </authorList>
    </citation>
    <scope>NUCLEOTIDE SEQUENCE [LARGE SCALE GENOMIC DNA]</scope>
    <source>
        <strain evidence="6">SpSt-1019</strain>
    </source>
</reference>
<dbReference type="InterPro" id="IPR034694">
    <property type="entry name" value="HPF_long/plastid"/>
</dbReference>
<dbReference type="GO" id="GO:0022627">
    <property type="term" value="C:cytosolic small ribosomal subunit"/>
    <property type="evidence" value="ECO:0007669"/>
    <property type="project" value="TreeGrafter"/>
</dbReference>
<dbReference type="InterPro" id="IPR032528">
    <property type="entry name" value="Ribosom_S30AE_C"/>
</dbReference>
<dbReference type="Pfam" id="PF02482">
    <property type="entry name" value="Ribosomal_S30AE"/>
    <property type="match status" value="1"/>
</dbReference>
<comment type="subunit">
    <text evidence="2">Associates exclusively with 100S ribosomes, which are dimers of 70S ribosomes.</text>
</comment>
<comment type="subunit">
    <text evidence="4">Interacts with 100S ribosomes.</text>
</comment>
<evidence type="ECO:0000313" key="6">
    <source>
        <dbReference type="EMBL" id="HHI66373.1"/>
    </source>
</evidence>
<dbReference type="GO" id="GO:0045900">
    <property type="term" value="P:negative regulation of translational elongation"/>
    <property type="evidence" value="ECO:0007669"/>
    <property type="project" value="TreeGrafter"/>
</dbReference>
<evidence type="ECO:0000259" key="5">
    <source>
        <dbReference type="Pfam" id="PF16321"/>
    </source>
</evidence>
<evidence type="ECO:0000256" key="2">
    <source>
        <dbReference type="ARBA" id="ARBA00038695"/>
    </source>
</evidence>
<dbReference type="InterPro" id="IPR050574">
    <property type="entry name" value="HPF/YfiA_ribosome-assoc"/>
</dbReference>
<dbReference type="SUPFAM" id="SSF69754">
    <property type="entry name" value="Ribosome binding protein Y (YfiA homologue)"/>
    <property type="match status" value="1"/>
</dbReference>
<dbReference type="HAMAP" id="MF_00839">
    <property type="entry name" value="HPF"/>
    <property type="match status" value="1"/>
</dbReference>
<dbReference type="Gene3D" id="3.30.505.50">
    <property type="entry name" value="Sigma 54 modulation/S30EA ribosomal protein, C-terminal domain"/>
    <property type="match status" value="1"/>
</dbReference>
<dbReference type="Pfam" id="PF16321">
    <property type="entry name" value="Ribosom_S30AE_C"/>
    <property type="match status" value="1"/>
</dbReference>
<comment type="function">
    <text evidence="4">Required for dimerization of active 70S ribosomes into 100S ribosomes in stationary phase; 100S ribosomes are translationally inactive and sometimes present during exponential growth.</text>
</comment>
<comment type="caution">
    <text evidence="6">The sequence shown here is derived from an EMBL/GenBank/DDBJ whole genome shotgun (WGS) entry which is preliminary data.</text>
</comment>
<comment type="similarity">
    <text evidence="4">Belongs to the HPF/YfiA ribosome-associated protein family. Long HPF subfamily.</text>
</comment>
<protein>
    <recommendedName>
        <fullName evidence="3 4">Ribosome hibernation promoting factor</fullName>
        <shortName evidence="4">HPF</shortName>
    </recommendedName>
</protein>
<dbReference type="AlphaFoldDB" id="A0A7C5PND7"/>
<dbReference type="EMBL" id="DRUY01000252">
    <property type="protein sequence ID" value="HHI66373.1"/>
    <property type="molecule type" value="Genomic_DNA"/>
</dbReference>
<proteinExistence type="inferred from homology"/>
<comment type="subcellular location">
    <subcellularLocation>
        <location evidence="4">Cytoplasm</location>
    </subcellularLocation>
</comment>
<accession>A0A7C5PND7</accession>